<dbReference type="GO" id="GO:0005960">
    <property type="term" value="C:glycine cleavage complex"/>
    <property type="evidence" value="ECO:0007669"/>
    <property type="project" value="InterPro"/>
</dbReference>
<dbReference type="GO" id="GO:0004047">
    <property type="term" value="F:aminomethyltransferase activity"/>
    <property type="evidence" value="ECO:0007669"/>
    <property type="project" value="UniProtKB-EC"/>
</dbReference>
<dbReference type="STRING" id="349102.Rsph17025_2299"/>
<dbReference type="Gene3D" id="4.10.1250.10">
    <property type="entry name" value="Aminomethyltransferase fragment"/>
    <property type="match status" value="1"/>
</dbReference>
<reference evidence="11" key="1">
    <citation type="submission" date="2007-04" db="EMBL/GenBank/DDBJ databases">
        <title>Complete sequence of chromosome of Rhodobacter sphaeroides ATCC 17025.</title>
        <authorList>
            <consortium name="US DOE Joint Genome Institute"/>
            <person name="Copeland A."/>
            <person name="Lucas S."/>
            <person name="Lapidus A."/>
            <person name="Barry K."/>
            <person name="Detter J.C."/>
            <person name="Glavina del Rio T."/>
            <person name="Hammon N."/>
            <person name="Israni S."/>
            <person name="Dalin E."/>
            <person name="Tice H."/>
            <person name="Pitluck S."/>
            <person name="Chertkov O."/>
            <person name="Brettin T."/>
            <person name="Bruce D."/>
            <person name="Han C."/>
            <person name="Schmutz J."/>
            <person name="Larimer F."/>
            <person name="Land M."/>
            <person name="Hauser L."/>
            <person name="Kyrpides N."/>
            <person name="Kim E."/>
            <person name="Richardson P."/>
            <person name="Mackenzie C."/>
            <person name="Choudhary M."/>
            <person name="Donohue T.J."/>
            <person name="Kaplan S."/>
        </authorList>
    </citation>
    <scope>NUCLEOTIDE SEQUENCE [LARGE SCALE GENOMIC DNA]</scope>
    <source>
        <strain evidence="11">ATCC 17025</strain>
    </source>
</reference>
<dbReference type="Gene3D" id="2.40.30.110">
    <property type="entry name" value="Aminomethyltransferase beta-barrel domains"/>
    <property type="match status" value="1"/>
</dbReference>
<dbReference type="HOGENOM" id="CLU_007884_10_0_5"/>
<dbReference type="GO" id="GO:0008483">
    <property type="term" value="F:transaminase activity"/>
    <property type="evidence" value="ECO:0007669"/>
    <property type="project" value="UniProtKB-KW"/>
</dbReference>
<dbReference type="SUPFAM" id="SSF101790">
    <property type="entry name" value="Aminomethyltransferase beta-barrel domain"/>
    <property type="match status" value="1"/>
</dbReference>
<name>A4WUX4_CERS5</name>
<dbReference type="NCBIfam" id="NF010093">
    <property type="entry name" value="PRK13579.1"/>
    <property type="match status" value="1"/>
</dbReference>
<dbReference type="NCBIfam" id="NF001567">
    <property type="entry name" value="PRK00389.1"/>
    <property type="match status" value="1"/>
</dbReference>
<evidence type="ECO:0000313" key="11">
    <source>
        <dbReference type="EMBL" id="ABP71188.1"/>
    </source>
</evidence>
<keyword evidence="3" id="KW-0032">Aminotransferase</keyword>
<dbReference type="InterPro" id="IPR029043">
    <property type="entry name" value="GcvT/YgfZ_C"/>
</dbReference>
<feature type="binding site" evidence="7">
    <location>
        <position position="218"/>
    </location>
    <ligand>
        <name>substrate</name>
    </ligand>
</feature>
<evidence type="ECO:0000259" key="10">
    <source>
        <dbReference type="Pfam" id="PF08669"/>
    </source>
</evidence>
<evidence type="ECO:0000256" key="5">
    <source>
        <dbReference type="ARBA" id="ARBA00031395"/>
    </source>
</evidence>
<keyword evidence="4" id="KW-0808">Transferase</keyword>
<dbReference type="eggNOG" id="COG0404">
    <property type="taxonomic scope" value="Bacteria"/>
</dbReference>
<dbReference type="PANTHER" id="PTHR43757">
    <property type="entry name" value="AMINOMETHYLTRANSFERASE"/>
    <property type="match status" value="1"/>
</dbReference>
<dbReference type="NCBIfam" id="TIGR00528">
    <property type="entry name" value="gcvT"/>
    <property type="match status" value="1"/>
</dbReference>
<dbReference type="InterPro" id="IPR006222">
    <property type="entry name" value="GCVT_N"/>
</dbReference>
<feature type="domain" description="Aminomethyltransferase C-terminal" evidence="10">
    <location>
        <begin position="310"/>
        <end position="385"/>
    </location>
</feature>
<evidence type="ECO:0000256" key="1">
    <source>
        <dbReference type="ARBA" id="ARBA00008609"/>
    </source>
</evidence>
<evidence type="ECO:0000256" key="3">
    <source>
        <dbReference type="ARBA" id="ARBA00022576"/>
    </source>
</evidence>
<dbReference type="InterPro" id="IPR028896">
    <property type="entry name" value="GcvT/YgfZ/DmdA"/>
</dbReference>
<dbReference type="Pfam" id="PF01571">
    <property type="entry name" value="GCV_T"/>
    <property type="match status" value="1"/>
</dbReference>
<proteinExistence type="inferred from homology"/>
<dbReference type="SUPFAM" id="SSF103025">
    <property type="entry name" value="Folate-binding domain"/>
    <property type="match status" value="1"/>
</dbReference>
<gene>
    <name evidence="11" type="ordered locus">Rsph17025_2299</name>
</gene>
<dbReference type="Gene3D" id="3.30.70.1400">
    <property type="entry name" value="Aminomethyltransferase beta-barrel domains"/>
    <property type="match status" value="1"/>
</dbReference>
<evidence type="ECO:0000256" key="7">
    <source>
        <dbReference type="PIRSR" id="PIRSR006487-1"/>
    </source>
</evidence>
<comment type="similarity">
    <text evidence="1">Belongs to the GcvT family.</text>
</comment>
<dbReference type="InterPro" id="IPR006223">
    <property type="entry name" value="GcvT"/>
</dbReference>
<dbReference type="AlphaFoldDB" id="A4WUX4"/>
<comment type="catalytic activity">
    <reaction evidence="6">
        <text>N(6)-[(R)-S(8)-aminomethyldihydrolipoyl]-L-lysyl-[protein] + (6S)-5,6,7,8-tetrahydrofolate = N(6)-[(R)-dihydrolipoyl]-L-lysyl-[protein] + (6R)-5,10-methylene-5,6,7,8-tetrahydrofolate + NH4(+)</text>
        <dbReference type="Rhea" id="RHEA:16945"/>
        <dbReference type="Rhea" id="RHEA-COMP:10475"/>
        <dbReference type="Rhea" id="RHEA-COMP:10492"/>
        <dbReference type="ChEBI" id="CHEBI:15636"/>
        <dbReference type="ChEBI" id="CHEBI:28938"/>
        <dbReference type="ChEBI" id="CHEBI:57453"/>
        <dbReference type="ChEBI" id="CHEBI:83100"/>
        <dbReference type="ChEBI" id="CHEBI:83143"/>
        <dbReference type="EC" id="2.1.2.10"/>
    </reaction>
</comment>
<dbReference type="PIRSF" id="PIRSF006487">
    <property type="entry name" value="GcvT"/>
    <property type="match status" value="1"/>
</dbReference>
<feature type="domain" description="GCVT N-terminal" evidence="9">
    <location>
        <begin position="28"/>
        <end position="280"/>
    </location>
</feature>
<dbReference type="GO" id="GO:0006546">
    <property type="term" value="P:glycine catabolic process"/>
    <property type="evidence" value="ECO:0007669"/>
    <property type="project" value="InterPro"/>
</dbReference>
<feature type="compositionally biased region" description="Basic residues" evidence="8">
    <location>
        <begin position="1"/>
        <end position="10"/>
    </location>
</feature>
<accession>A4WUX4</accession>
<evidence type="ECO:0000256" key="8">
    <source>
        <dbReference type="SAM" id="MobiDB-lite"/>
    </source>
</evidence>
<evidence type="ECO:0000256" key="6">
    <source>
        <dbReference type="ARBA" id="ARBA00047665"/>
    </source>
</evidence>
<dbReference type="InterPro" id="IPR027266">
    <property type="entry name" value="TrmE/GcvT-like"/>
</dbReference>
<evidence type="ECO:0000256" key="2">
    <source>
        <dbReference type="ARBA" id="ARBA00012616"/>
    </source>
</evidence>
<sequence length="392" mass="42141">MRCRAFRRHRNQEGGVSDDTQEMRRLPLHDLHVSLGARMVPFAGWEMPVQYPAGVMKEHLHTRAAAGLFDVSHMGQLLLRPKGAMADLGAALERLMPVDVLGLPEGRQRYGILTSDTGGILDDLMFANRGDHVFVVVNAACVANDTAHLREELREVAEVASVESRGLLALQGPAAETALARLVPAVAALRFMDFAVADWQGEALWISRSGYTGEDGFEISVPRGIIAPFAEALLAMEEVAPIGLGARDSLRLEAGLCLYGHDIDTTTSPIEAGLSWAIQKVRRPGGARAGGFAGEQRILRELEAGPERLRVGLRPEGRAPMREGTELYTPDGTPVGRVTSGGFAPSLEAPVAMGYVATAQAAPGTALAGEVRGKRLPVMVTDLPFRPSTYKR</sequence>
<dbReference type="Pfam" id="PF08669">
    <property type="entry name" value="GCV_T_C"/>
    <property type="match status" value="1"/>
</dbReference>
<dbReference type="InterPro" id="IPR013977">
    <property type="entry name" value="GcvT_C"/>
</dbReference>
<dbReference type="EMBL" id="CP000661">
    <property type="protein sequence ID" value="ABP71188.1"/>
    <property type="molecule type" value="Genomic_DNA"/>
</dbReference>
<dbReference type="PANTHER" id="PTHR43757:SF2">
    <property type="entry name" value="AMINOMETHYLTRANSFERASE, MITOCHONDRIAL"/>
    <property type="match status" value="1"/>
</dbReference>
<organism evidence="11">
    <name type="scientific">Cereibacter sphaeroides (strain ATCC 17025 / ATH 2.4.3)</name>
    <name type="common">Rhodobacter sphaeroides</name>
    <dbReference type="NCBI Taxonomy" id="349102"/>
    <lineage>
        <taxon>Bacteria</taxon>
        <taxon>Pseudomonadati</taxon>
        <taxon>Pseudomonadota</taxon>
        <taxon>Alphaproteobacteria</taxon>
        <taxon>Rhodobacterales</taxon>
        <taxon>Paracoccaceae</taxon>
        <taxon>Cereibacter</taxon>
    </lineage>
</organism>
<protein>
    <recommendedName>
        <fullName evidence="2">aminomethyltransferase</fullName>
        <ecNumber evidence="2">2.1.2.10</ecNumber>
    </recommendedName>
    <alternativeName>
        <fullName evidence="5">Glycine cleavage system T protein</fullName>
    </alternativeName>
</protein>
<evidence type="ECO:0000256" key="4">
    <source>
        <dbReference type="ARBA" id="ARBA00022679"/>
    </source>
</evidence>
<evidence type="ECO:0000259" key="9">
    <source>
        <dbReference type="Pfam" id="PF01571"/>
    </source>
</evidence>
<dbReference type="Gene3D" id="3.30.1360.120">
    <property type="entry name" value="Probable tRNA modification gtpase trme, domain 1"/>
    <property type="match status" value="1"/>
</dbReference>
<dbReference type="EC" id="2.1.2.10" evidence="2"/>
<feature type="region of interest" description="Disordered" evidence="8">
    <location>
        <begin position="1"/>
        <end position="23"/>
    </location>
</feature>
<dbReference type="KEGG" id="rsq:Rsph17025_2299"/>